<proteinExistence type="predicted"/>
<reference evidence="1 2" key="1">
    <citation type="submission" date="2019-10" db="EMBL/GenBank/DDBJ databases">
        <title>Vibrio sp. nov. isolated from a shrimp pond.</title>
        <authorList>
            <person name="Gomez-Gil B."/>
            <person name="Enciso-Ibarra J."/>
            <person name="Enciso-Ibarra K."/>
            <person name="Bolan-Mejia C."/>
        </authorList>
    </citation>
    <scope>NUCLEOTIDE SEQUENCE [LARGE SCALE GENOMIC DNA]</scope>
    <source>
        <strain evidence="1 2">CAIM 722</strain>
    </source>
</reference>
<dbReference type="RefSeq" id="WP_161158479.1">
    <property type="nucleotide sequence ID" value="NZ_WEKT01000084.1"/>
</dbReference>
<comment type="caution">
    <text evidence="1">The sequence shown here is derived from an EMBL/GenBank/DDBJ whole genome shotgun (WGS) entry which is preliminary data.</text>
</comment>
<name>A0A7X4LQP7_9VIBR</name>
<keyword evidence="2" id="KW-1185">Reference proteome</keyword>
<sequence>MNLPWIKDRIALVLVSFVAASVAYGTIVLLGQYYFLIFDIAVGCVIAERVYRYFQRKHSKDSA</sequence>
<dbReference type="AlphaFoldDB" id="A0A7X4LQP7"/>
<gene>
    <name evidence="1" type="ORF">F9817_22630</name>
</gene>
<dbReference type="Proteomes" id="UP000462621">
    <property type="component" value="Unassembled WGS sequence"/>
</dbReference>
<protein>
    <submittedName>
        <fullName evidence="1">Uncharacterized protein</fullName>
    </submittedName>
</protein>
<evidence type="ECO:0000313" key="1">
    <source>
        <dbReference type="EMBL" id="MZI95986.1"/>
    </source>
</evidence>
<dbReference type="EMBL" id="WEKT01000084">
    <property type="protein sequence ID" value="MZI95986.1"/>
    <property type="molecule type" value="Genomic_DNA"/>
</dbReference>
<accession>A0A7X4LQP7</accession>
<organism evidence="1 2">
    <name type="scientific">Vibrio eleionomae</name>
    <dbReference type="NCBI Taxonomy" id="2653505"/>
    <lineage>
        <taxon>Bacteria</taxon>
        <taxon>Pseudomonadati</taxon>
        <taxon>Pseudomonadota</taxon>
        <taxon>Gammaproteobacteria</taxon>
        <taxon>Vibrionales</taxon>
        <taxon>Vibrionaceae</taxon>
        <taxon>Vibrio</taxon>
    </lineage>
</organism>
<evidence type="ECO:0000313" key="2">
    <source>
        <dbReference type="Proteomes" id="UP000462621"/>
    </source>
</evidence>